<name>A0A2H3AUR1_9AGAR</name>
<sequence length="333" mass="37008">MVAATYPGAVAPTLSDSEIKDIFLDLDSEFNRVMIHASLHGIYTGVMVVTLWASITSRKKTLNNRHLLVLILLLYLLATVGLYYDWTIVCSMFIKNGKTFWTAYEFSPGAPITLTGGIDAILSTFLADATLIWRCWIVWGRSWRVVLIPIVCTTLAIISRGIVTYYSTFGPIDNVPPQALYLEKIVNWAVLYSSLILATFLWCTILIVYRILRLGGVSAGMRVYHRVIEMLVESASLYSAVIVVLLVFEVRDEVAGAYIEEFAIAIRGIAPTILVGRVATGHARPDDSWSESITTLSLRFRSHSSSQNDNEMSTASSHERPDLEEGLKSSTQS</sequence>
<organism evidence="3 4">
    <name type="scientific">Armillaria solidipes</name>
    <dbReference type="NCBI Taxonomy" id="1076256"/>
    <lineage>
        <taxon>Eukaryota</taxon>
        <taxon>Fungi</taxon>
        <taxon>Dikarya</taxon>
        <taxon>Basidiomycota</taxon>
        <taxon>Agaricomycotina</taxon>
        <taxon>Agaricomycetes</taxon>
        <taxon>Agaricomycetidae</taxon>
        <taxon>Agaricales</taxon>
        <taxon>Marasmiineae</taxon>
        <taxon>Physalacriaceae</taxon>
        <taxon>Armillaria</taxon>
    </lineage>
</organism>
<protein>
    <submittedName>
        <fullName evidence="3">Uncharacterized protein</fullName>
    </submittedName>
</protein>
<keyword evidence="4" id="KW-1185">Reference proteome</keyword>
<feature type="transmembrane region" description="Helical" evidence="2">
    <location>
        <begin position="114"/>
        <end position="133"/>
    </location>
</feature>
<feature type="compositionally biased region" description="Basic and acidic residues" evidence="1">
    <location>
        <begin position="317"/>
        <end position="327"/>
    </location>
</feature>
<keyword evidence="2" id="KW-0812">Transmembrane</keyword>
<dbReference type="STRING" id="1076256.A0A2H3AUR1"/>
<feature type="region of interest" description="Disordered" evidence="1">
    <location>
        <begin position="301"/>
        <end position="333"/>
    </location>
</feature>
<dbReference type="Proteomes" id="UP000218334">
    <property type="component" value="Unassembled WGS sequence"/>
</dbReference>
<accession>A0A2H3AUR1</accession>
<keyword evidence="2" id="KW-1133">Transmembrane helix</keyword>
<evidence type="ECO:0000256" key="2">
    <source>
        <dbReference type="SAM" id="Phobius"/>
    </source>
</evidence>
<feature type="transmembrane region" description="Helical" evidence="2">
    <location>
        <begin position="186"/>
        <end position="209"/>
    </location>
</feature>
<proteinExistence type="predicted"/>
<reference evidence="4" key="1">
    <citation type="journal article" date="2017" name="Nat. Ecol. Evol.">
        <title>Genome expansion and lineage-specific genetic innovations in the forest pathogenic fungi Armillaria.</title>
        <authorList>
            <person name="Sipos G."/>
            <person name="Prasanna A.N."/>
            <person name="Walter M.C."/>
            <person name="O'Connor E."/>
            <person name="Balint B."/>
            <person name="Krizsan K."/>
            <person name="Kiss B."/>
            <person name="Hess J."/>
            <person name="Varga T."/>
            <person name="Slot J."/>
            <person name="Riley R."/>
            <person name="Boka B."/>
            <person name="Rigling D."/>
            <person name="Barry K."/>
            <person name="Lee J."/>
            <person name="Mihaltcheva S."/>
            <person name="LaButti K."/>
            <person name="Lipzen A."/>
            <person name="Waldron R."/>
            <person name="Moloney N.M."/>
            <person name="Sperisen C."/>
            <person name="Kredics L."/>
            <person name="Vagvoelgyi C."/>
            <person name="Patrignani A."/>
            <person name="Fitzpatrick D."/>
            <person name="Nagy I."/>
            <person name="Doyle S."/>
            <person name="Anderson J.B."/>
            <person name="Grigoriev I.V."/>
            <person name="Gueldener U."/>
            <person name="Muensterkoetter M."/>
            <person name="Nagy L.G."/>
        </authorList>
    </citation>
    <scope>NUCLEOTIDE SEQUENCE [LARGE SCALE GENOMIC DNA]</scope>
    <source>
        <strain evidence="4">28-4</strain>
    </source>
</reference>
<evidence type="ECO:0000256" key="1">
    <source>
        <dbReference type="SAM" id="MobiDB-lite"/>
    </source>
</evidence>
<keyword evidence="2" id="KW-0472">Membrane</keyword>
<feature type="compositionally biased region" description="Polar residues" evidence="1">
    <location>
        <begin position="301"/>
        <end position="316"/>
    </location>
</feature>
<gene>
    <name evidence="3" type="ORF">ARMSODRAFT_1089166</name>
</gene>
<feature type="transmembrane region" description="Helical" evidence="2">
    <location>
        <begin position="67"/>
        <end position="94"/>
    </location>
</feature>
<feature type="transmembrane region" description="Helical" evidence="2">
    <location>
        <begin position="33"/>
        <end position="55"/>
    </location>
</feature>
<evidence type="ECO:0000313" key="3">
    <source>
        <dbReference type="EMBL" id="PBK62425.1"/>
    </source>
</evidence>
<dbReference type="AlphaFoldDB" id="A0A2H3AUR1"/>
<dbReference type="EMBL" id="KZ293466">
    <property type="protein sequence ID" value="PBK62425.1"/>
    <property type="molecule type" value="Genomic_DNA"/>
</dbReference>
<feature type="transmembrane region" description="Helical" evidence="2">
    <location>
        <begin position="145"/>
        <end position="166"/>
    </location>
</feature>
<evidence type="ECO:0000313" key="4">
    <source>
        <dbReference type="Proteomes" id="UP000218334"/>
    </source>
</evidence>